<evidence type="ECO:0000259" key="4">
    <source>
        <dbReference type="PROSITE" id="PS51987"/>
    </source>
</evidence>
<dbReference type="Proteomes" id="UP000175679">
    <property type="component" value="Unassembled WGS sequence"/>
</dbReference>
<dbReference type="RefSeq" id="WP_070064910.1">
    <property type="nucleotide sequence ID" value="NZ_MJMG01000003.1"/>
</dbReference>
<dbReference type="GO" id="GO:0004356">
    <property type="term" value="F:glutamine synthetase activity"/>
    <property type="evidence" value="ECO:0007669"/>
    <property type="project" value="InterPro"/>
</dbReference>
<protein>
    <submittedName>
        <fullName evidence="5">Glutamine synthetase</fullName>
    </submittedName>
</protein>
<comment type="caution">
    <text evidence="5">The sequence shown here is derived from an EMBL/GenBank/DDBJ whole genome shotgun (WGS) entry which is preliminary data.</text>
</comment>
<comment type="similarity">
    <text evidence="2 3">Belongs to the glutamine synthetase family.</text>
</comment>
<evidence type="ECO:0000313" key="5">
    <source>
        <dbReference type="EMBL" id="OEY86857.1"/>
    </source>
</evidence>
<evidence type="ECO:0000256" key="1">
    <source>
        <dbReference type="ARBA" id="ARBA00022598"/>
    </source>
</evidence>
<gene>
    <name evidence="5" type="ORF">BIY23_04740</name>
</gene>
<dbReference type="InterPro" id="IPR014746">
    <property type="entry name" value="Gln_synth/guanido_kin_cat_dom"/>
</dbReference>
<feature type="domain" description="GS catalytic" evidence="4">
    <location>
        <begin position="1"/>
        <end position="229"/>
    </location>
</feature>
<proteinExistence type="inferred from homology"/>
<dbReference type="Pfam" id="PF00120">
    <property type="entry name" value="Gln-synt_C"/>
    <property type="match status" value="1"/>
</dbReference>
<evidence type="ECO:0000256" key="2">
    <source>
        <dbReference type="PROSITE-ProRule" id="PRU01331"/>
    </source>
</evidence>
<accession>A0A1E7QKD7</accession>
<dbReference type="AlphaFoldDB" id="A0A1E7QKD7"/>
<name>A0A1E7QKD7_WOLPI</name>
<dbReference type="GO" id="GO:0006542">
    <property type="term" value="P:glutamine biosynthetic process"/>
    <property type="evidence" value="ECO:0007669"/>
    <property type="project" value="TreeGrafter"/>
</dbReference>
<dbReference type="Gene3D" id="3.30.590.10">
    <property type="entry name" value="Glutamine synthetase/guanido kinase, catalytic domain"/>
    <property type="match status" value="1"/>
</dbReference>
<reference evidence="5 6" key="1">
    <citation type="submission" date="2016-09" db="EMBL/GenBank/DDBJ databases">
        <title>Genomic evidence for plant-parasitic nematodes as the earliest Wolbachia hosts.</title>
        <authorList>
            <person name="Brown A.M."/>
            <person name="Wasala S.K."/>
            <person name="Howe D.K."/>
            <person name="Peetz A.B."/>
            <person name="Zasada I.A."/>
            <person name="Denver D.R."/>
        </authorList>
    </citation>
    <scope>NUCLEOTIDE SEQUENCE [LARGE SCALE GENOMIC DNA]</scope>
    <source>
        <strain evidence="6">wPpe</strain>
    </source>
</reference>
<keyword evidence="1" id="KW-0436">Ligase</keyword>
<evidence type="ECO:0000313" key="6">
    <source>
        <dbReference type="Proteomes" id="UP000175679"/>
    </source>
</evidence>
<dbReference type="OrthoDB" id="9807095at2"/>
<dbReference type="GO" id="GO:0006598">
    <property type="term" value="P:polyamine catabolic process"/>
    <property type="evidence" value="ECO:0007669"/>
    <property type="project" value="TreeGrafter"/>
</dbReference>
<sequence length="229" mass="26357">MLPVFGIELEFYIENTEENFFLSKIKDEIGLLGFICEKEKSIHQFEIKSGCYTNANILWEHFKIVKEMLVEVVEKQGGNVLFEAKPYLNRAGSALNIHINLLDDNNQNLFRLYNNYLIYSIGGLCSMLKRHMSYFVPNNNSYLRFKYPDINTPTTVSWGVNNRTAAIRIPSDFTKCRLEHRVPGADCDLKDVLAAIYEGVVFGIKNKVLPPKRVYGIASDPQYKMEKLI</sequence>
<keyword evidence="6" id="KW-1185">Reference proteome</keyword>
<dbReference type="PANTHER" id="PTHR43785:SF12">
    <property type="entry name" value="TYPE-1 GLUTAMINE SYNTHETASE 2"/>
    <property type="match status" value="1"/>
</dbReference>
<dbReference type="EMBL" id="MJMG01000003">
    <property type="protein sequence ID" value="OEY86857.1"/>
    <property type="molecule type" value="Genomic_DNA"/>
</dbReference>
<dbReference type="SUPFAM" id="SSF55931">
    <property type="entry name" value="Glutamine synthetase/guanido kinase"/>
    <property type="match status" value="1"/>
</dbReference>
<evidence type="ECO:0000256" key="3">
    <source>
        <dbReference type="RuleBase" id="RU000384"/>
    </source>
</evidence>
<dbReference type="PANTHER" id="PTHR43785">
    <property type="entry name" value="GAMMA-GLUTAMYLPUTRESCINE SYNTHETASE"/>
    <property type="match status" value="1"/>
</dbReference>
<dbReference type="PROSITE" id="PS51987">
    <property type="entry name" value="GS_CATALYTIC"/>
    <property type="match status" value="1"/>
</dbReference>
<dbReference type="InterPro" id="IPR008146">
    <property type="entry name" value="Gln_synth_cat_dom"/>
</dbReference>
<organism evidence="5 6">
    <name type="scientific">Wolbachia pipientis</name>
    <dbReference type="NCBI Taxonomy" id="955"/>
    <lineage>
        <taxon>Bacteria</taxon>
        <taxon>Pseudomonadati</taxon>
        <taxon>Pseudomonadota</taxon>
        <taxon>Alphaproteobacteria</taxon>
        <taxon>Rickettsiales</taxon>
        <taxon>Anaplasmataceae</taxon>
        <taxon>Wolbachieae</taxon>
        <taxon>Wolbachia</taxon>
    </lineage>
</organism>
<dbReference type="SMART" id="SM01230">
    <property type="entry name" value="Gln-synt_C"/>
    <property type="match status" value="1"/>
</dbReference>